<accession>A0A544QR94</accession>
<feature type="region of interest" description="Disordered" evidence="1">
    <location>
        <begin position="37"/>
        <end position="91"/>
    </location>
</feature>
<gene>
    <name evidence="2" type="ORF">EWF95_03145</name>
</gene>
<evidence type="ECO:0000313" key="2">
    <source>
        <dbReference type="EMBL" id="TQQ81951.1"/>
    </source>
</evidence>
<dbReference type="Proteomes" id="UP000315385">
    <property type="component" value="Unassembled WGS sequence"/>
</dbReference>
<reference evidence="2 3" key="1">
    <citation type="submission" date="2019-02" db="EMBL/GenBank/DDBJ databases">
        <title>Halonotius sp. a new haloqrchaeon isolated from saline water.</title>
        <authorList>
            <person name="Duran-Viseras A."/>
            <person name="Sanchez-Porro C."/>
            <person name="Ventosa A."/>
        </authorList>
    </citation>
    <scope>NUCLEOTIDE SEQUENCE [LARGE SCALE GENOMIC DNA]</scope>
    <source>
        <strain evidence="2 3">F9-27</strain>
    </source>
</reference>
<keyword evidence="3" id="KW-1185">Reference proteome</keyword>
<organism evidence="2 3">
    <name type="scientific">Halonotius roseus</name>
    <dbReference type="NCBI Taxonomy" id="2511997"/>
    <lineage>
        <taxon>Archaea</taxon>
        <taxon>Methanobacteriati</taxon>
        <taxon>Methanobacteriota</taxon>
        <taxon>Stenosarchaea group</taxon>
        <taxon>Halobacteria</taxon>
        <taxon>Halobacteriales</taxon>
        <taxon>Haloferacaceae</taxon>
        <taxon>Halonotius</taxon>
    </lineage>
</organism>
<dbReference type="AlphaFoldDB" id="A0A544QR94"/>
<sequence length="103" mass="11276">MDREHLESPESLRSKASLRASLTVFATVLASAVFPERLPPFSPTHVGRPNSRSWVGLKGAGGSANPDDASTAGTSGASDEERSESREPRRRGLSRWFQFHRLI</sequence>
<evidence type="ECO:0000313" key="3">
    <source>
        <dbReference type="Proteomes" id="UP000315385"/>
    </source>
</evidence>
<comment type="caution">
    <text evidence="2">The sequence shown here is derived from an EMBL/GenBank/DDBJ whole genome shotgun (WGS) entry which is preliminary data.</text>
</comment>
<proteinExistence type="predicted"/>
<dbReference type="EMBL" id="SESI01000001">
    <property type="protein sequence ID" value="TQQ81951.1"/>
    <property type="molecule type" value="Genomic_DNA"/>
</dbReference>
<protein>
    <submittedName>
        <fullName evidence="2">Uncharacterized protein</fullName>
    </submittedName>
</protein>
<evidence type="ECO:0000256" key="1">
    <source>
        <dbReference type="SAM" id="MobiDB-lite"/>
    </source>
</evidence>
<name>A0A544QR94_9EURY</name>